<dbReference type="EMBL" id="DOGS01000101">
    <property type="protein sequence ID" value="HBQ48211.1"/>
    <property type="molecule type" value="Genomic_DNA"/>
</dbReference>
<dbReference type="GO" id="GO:0098046">
    <property type="term" value="C:type V protein secretion system complex"/>
    <property type="evidence" value="ECO:0007669"/>
    <property type="project" value="TreeGrafter"/>
</dbReference>
<dbReference type="InterPro" id="IPR005565">
    <property type="entry name" value="Hemolysn_activator_HlyB_C"/>
</dbReference>
<gene>
    <name evidence="2" type="ORF">DD728_04885</name>
</gene>
<evidence type="ECO:0000313" key="2">
    <source>
        <dbReference type="EMBL" id="HBQ48211.1"/>
    </source>
</evidence>
<name>A0A356W3K0_9PROT</name>
<dbReference type="Proteomes" id="UP000263957">
    <property type="component" value="Unassembled WGS sequence"/>
</dbReference>
<proteinExistence type="predicted"/>
<dbReference type="PANTHER" id="PTHR34597:SF3">
    <property type="entry name" value="OUTER MEMBRANE TRANSPORTER CDIB"/>
    <property type="match status" value="1"/>
</dbReference>
<evidence type="ECO:0000313" key="3">
    <source>
        <dbReference type="Proteomes" id="UP000263957"/>
    </source>
</evidence>
<reference evidence="2 3" key="1">
    <citation type="journal article" date="2018" name="Nat. Biotechnol.">
        <title>A standardized bacterial taxonomy based on genome phylogeny substantially revises the tree of life.</title>
        <authorList>
            <person name="Parks D.H."/>
            <person name="Chuvochina M."/>
            <person name="Waite D.W."/>
            <person name="Rinke C."/>
            <person name="Skarshewski A."/>
            <person name="Chaumeil P.A."/>
            <person name="Hugenholtz P."/>
        </authorList>
    </citation>
    <scope>NUCLEOTIDE SEQUENCE [LARGE SCALE GENOMIC DNA]</scope>
    <source>
        <strain evidence="2">UBA10378</strain>
    </source>
</reference>
<dbReference type="PANTHER" id="PTHR34597">
    <property type="entry name" value="SLR1661 PROTEIN"/>
    <property type="match status" value="1"/>
</dbReference>
<dbReference type="Gene3D" id="2.40.160.50">
    <property type="entry name" value="membrane protein fhac: a member of the omp85/tpsb transporter family"/>
    <property type="match status" value="1"/>
</dbReference>
<feature type="non-terminal residue" evidence="2">
    <location>
        <position position="1"/>
    </location>
</feature>
<sequence length="152" mass="16518">GGTGRLVQKFGERTFLRASLTGQWTNDTLPANERFLIGGTNYGRGFRNGLVAFDTGYAGLIEPAYRPLSDGDFKNSEIYAFADYGGGSLNASGTGLRDITLGSAGLGVRLKWKTYASLGLEMAQPFEQPVPSLDDDPIYSLTWSFKYQPGEE</sequence>
<dbReference type="GO" id="GO:0008320">
    <property type="term" value="F:protein transmembrane transporter activity"/>
    <property type="evidence" value="ECO:0007669"/>
    <property type="project" value="TreeGrafter"/>
</dbReference>
<dbReference type="Pfam" id="PF03865">
    <property type="entry name" value="ShlB"/>
    <property type="match status" value="1"/>
</dbReference>
<comment type="caution">
    <text evidence="2">The sequence shown here is derived from an EMBL/GenBank/DDBJ whole genome shotgun (WGS) entry which is preliminary data.</text>
</comment>
<evidence type="ECO:0000259" key="1">
    <source>
        <dbReference type="Pfam" id="PF03865"/>
    </source>
</evidence>
<organism evidence="2 3">
    <name type="scientific">Hyphomonas atlantica</name>
    <dbReference type="NCBI Taxonomy" id="1280948"/>
    <lineage>
        <taxon>Bacteria</taxon>
        <taxon>Pseudomonadati</taxon>
        <taxon>Pseudomonadota</taxon>
        <taxon>Alphaproteobacteria</taxon>
        <taxon>Hyphomonadales</taxon>
        <taxon>Hyphomonadaceae</taxon>
        <taxon>Hyphomonas</taxon>
    </lineage>
</organism>
<dbReference type="AlphaFoldDB" id="A0A356W3K0"/>
<accession>A0A356W3K0</accession>
<feature type="domain" description="Haemolysin activator HlyB C-terminal" evidence="1">
    <location>
        <begin position="11"/>
        <end position="109"/>
    </location>
</feature>
<dbReference type="GO" id="GO:0046819">
    <property type="term" value="P:protein secretion by the type V secretion system"/>
    <property type="evidence" value="ECO:0007669"/>
    <property type="project" value="TreeGrafter"/>
</dbReference>
<protein>
    <recommendedName>
        <fullName evidence="1">Haemolysin activator HlyB C-terminal domain-containing protein</fullName>
    </recommendedName>
</protein>
<dbReference type="InterPro" id="IPR051544">
    <property type="entry name" value="TPS_OM_transporter"/>
</dbReference>